<dbReference type="AlphaFoldDB" id="A0A8J6BWV8"/>
<reference evidence="2" key="2">
    <citation type="submission" date="2021-02" db="EMBL/GenBank/DDBJ databases">
        <authorList>
            <person name="Kimball J.A."/>
            <person name="Haas M.W."/>
            <person name="Macchietto M."/>
            <person name="Kono T."/>
            <person name="Duquette J."/>
            <person name="Shao M."/>
        </authorList>
    </citation>
    <scope>NUCLEOTIDE SEQUENCE</scope>
    <source>
        <tissue evidence="2">Fresh leaf tissue</tissue>
    </source>
</reference>
<reference evidence="2" key="1">
    <citation type="journal article" date="2021" name="bioRxiv">
        <title>Whole Genome Assembly and Annotation of Northern Wild Rice, Zizania palustris L., Supports a Whole Genome Duplication in the Zizania Genus.</title>
        <authorList>
            <person name="Haas M."/>
            <person name="Kono T."/>
            <person name="Macchietto M."/>
            <person name="Millas R."/>
            <person name="McGilp L."/>
            <person name="Shao M."/>
            <person name="Duquette J."/>
            <person name="Hirsch C.N."/>
            <person name="Kimball J."/>
        </authorList>
    </citation>
    <scope>NUCLEOTIDE SEQUENCE</scope>
    <source>
        <tissue evidence="2">Fresh leaf tissue</tissue>
    </source>
</reference>
<evidence type="ECO:0000313" key="3">
    <source>
        <dbReference type="Proteomes" id="UP000729402"/>
    </source>
</evidence>
<name>A0A8J6BWV8_ZIZPA</name>
<feature type="region of interest" description="Disordered" evidence="1">
    <location>
        <begin position="52"/>
        <end position="77"/>
    </location>
</feature>
<feature type="compositionally biased region" description="Basic and acidic residues" evidence="1">
    <location>
        <begin position="58"/>
        <end position="77"/>
    </location>
</feature>
<dbReference type="Proteomes" id="UP000729402">
    <property type="component" value="Unassembled WGS sequence"/>
</dbReference>
<evidence type="ECO:0000256" key="1">
    <source>
        <dbReference type="SAM" id="MobiDB-lite"/>
    </source>
</evidence>
<dbReference type="EMBL" id="JAAALK010000080">
    <property type="protein sequence ID" value="KAG8095290.1"/>
    <property type="molecule type" value="Genomic_DNA"/>
</dbReference>
<evidence type="ECO:0000313" key="2">
    <source>
        <dbReference type="EMBL" id="KAG8095290.1"/>
    </source>
</evidence>
<gene>
    <name evidence="2" type="ORF">GUJ93_ZPchr0012g20897</name>
</gene>
<protein>
    <submittedName>
        <fullName evidence="2">Uncharacterized protein</fullName>
    </submittedName>
</protein>
<comment type="caution">
    <text evidence="2">The sequence shown here is derived from an EMBL/GenBank/DDBJ whole genome shotgun (WGS) entry which is preliminary data.</text>
</comment>
<accession>A0A8J6BWV8</accession>
<proteinExistence type="predicted"/>
<keyword evidence="3" id="KW-1185">Reference proteome</keyword>
<sequence length="77" mass="8262">MREAYFLAPSKAENWGKVCSLGFSVAADLKDINAGAPAALLAKDKSIIGAPQSLNQESVKHPHSNSEGKKKRLLEID</sequence>
<organism evidence="2 3">
    <name type="scientific">Zizania palustris</name>
    <name type="common">Northern wild rice</name>
    <dbReference type="NCBI Taxonomy" id="103762"/>
    <lineage>
        <taxon>Eukaryota</taxon>
        <taxon>Viridiplantae</taxon>
        <taxon>Streptophyta</taxon>
        <taxon>Embryophyta</taxon>
        <taxon>Tracheophyta</taxon>
        <taxon>Spermatophyta</taxon>
        <taxon>Magnoliopsida</taxon>
        <taxon>Liliopsida</taxon>
        <taxon>Poales</taxon>
        <taxon>Poaceae</taxon>
        <taxon>BOP clade</taxon>
        <taxon>Oryzoideae</taxon>
        <taxon>Oryzeae</taxon>
        <taxon>Zizaniinae</taxon>
        <taxon>Zizania</taxon>
    </lineage>
</organism>